<dbReference type="Proteomes" id="UP001209878">
    <property type="component" value="Unassembled WGS sequence"/>
</dbReference>
<feature type="signal peptide" evidence="3">
    <location>
        <begin position="1"/>
        <end position="27"/>
    </location>
</feature>
<keyword evidence="3" id="KW-0732">Signal</keyword>
<evidence type="ECO:0000313" key="5">
    <source>
        <dbReference type="EMBL" id="KAK2177439.1"/>
    </source>
</evidence>
<proteinExistence type="inferred from homology"/>
<evidence type="ECO:0000256" key="3">
    <source>
        <dbReference type="SAM" id="SignalP"/>
    </source>
</evidence>
<feature type="compositionally biased region" description="Polar residues" evidence="2">
    <location>
        <begin position="78"/>
        <end position="89"/>
    </location>
</feature>
<dbReference type="InterPro" id="IPR016187">
    <property type="entry name" value="CTDL_fold"/>
</dbReference>
<feature type="compositionally biased region" description="Basic and acidic residues" evidence="2">
    <location>
        <begin position="66"/>
        <end position="77"/>
    </location>
</feature>
<dbReference type="SUPFAM" id="SSF56436">
    <property type="entry name" value="C-type lectin-like"/>
    <property type="match status" value="1"/>
</dbReference>
<reference evidence="5" key="1">
    <citation type="journal article" date="2023" name="Mol. Biol. Evol.">
        <title>Third-Generation Sequencing Reveals the Adaptive Role of the Epigenome in Three Deep-Sea Polychaetes.</title>
        <authorList>
            <person name="Perez M."/>
            <person name="Aroh O."/>
            <person name="Sun Y."/>
            <person name="Lan Y."/>
            <person name="Juniper S.K."/>
            <person name="Young C.R."/>
            <person name="Angers B."/>
            <person name="Qian P.Y."/>
        </authorList>
    </citation>
    <scope>NUCLEOTIDE SEQUENCE</scope>
    <source>
        <strain evidence="5">R07B-5</strain>
    </source>
</reference>
<comment type="caution">
    <text evidence="5">The sequence shown here is derived from an EMBL/GenBank/DDBJ whole genome shotgun (WGS) entry which is preliminary data.</text>
</comment>
<dbReference type="AlphaFoldDB" id="A0AAD9KTL8"/>
<comment type="similarity">
    <text evidence="1">Belongs to the sulfatase-modifying factor family.</text>
</comment>
<name>A0AAD9KTL8_RIDPI</name>
<sequence length="363" mass="41365">MTAACYTNKVLLLVVMYLACSPAGTDGDGEGRHGEQKVNMQDIHVHRADERRPSVPSSSVPPATETTRETARQEGRNETTFNSTKQSVRQSRVRIEPMTYLEGGRFKMGVNDPHSQTGEYPVRWSEVKPFKIDRYPVTNGDFKRFKRAKMKYRTTAERNKFSWVFFSHMSRAATRVDNTFYTDAPWWYAVKAATWNKPNGFDFDIDSRLDYPVTHVSQHDAVAFCLWAGKRLPTEVGMYDMLGNAWEWTSKQYLGPKGSKPPKNKLYVVKGGSFVDSRDGRINTEARCAARLGLSPDYTAENVGFRCASSAPARSLPTPPPAPPRPVRIHTPQETWAYKVRQAIRKILGRRNGIYLPYRREEL</sequence>
<feature type="domain" description="Sulfatase-modifying factor enzyme-like" evidence="4">
    <location>
        <begin position="98"/>
        <end position="235"/>
    </location>
</feature>
<dbReference type="PANTHER" id="PTHR23150">
    <property type="entry name" value="SULFATASE MODIFYING FACTOR 1, 2"/>
    <property type="match status" value="1"/>
</dbReference>
<dbReference type="InterPro" id="IPR051043">
    <property type="entry name" value="Sulfatase_Mod_Factor_Kinase"/>
</dbReference>
<evidence type="ECO:0000313" key="6">
    <source>
        <dbReference type="Proteomes" id="UP001209878"/>
    </source>
</evidence>
<protein>
    <recommendedName>
        <fullName evidence="4">Sulfatase-modifying factor enzyme-like domain-containing protein</fullName>
    </recommendedName>
</protein>
<evidence type="ECO:0000259" key="4">
    <source>
        <dbReference type="Pfam" id="PF03781"/>
    </source>
</evidence>
<evidence type="ECO:0000256" key="1">
    <source>
        <dbReference type="ARBA" id="ARBA00005310"/>
    </source>
</evidence>
<dbReference type="InterPro" id="IPR005532">
    <property type="entry name" value="SUMF_dom"/>
</dbReference>
<feature type="region of interest" description="Disordered" evidence="2">
    <location>
        <begin position="45"/>
        <end position="89"/>
    </location>
</feature>
<organism evidence="5 6">
    <name type="scientific">Ridgeia piscesae</name>
    <name type="common">Tubeworm</name>
    <dbReference type="NCBI Taxonomy" id="27915"/>
    <lineage>
        <taxon>Eukaryota</taxon>
        <taxon>Metazoa</taxon>
        <taxon>Spiralia</taxon>
        <taxon>Lophotrochozoa</taxon>
        <taxon>Annelida</taxon>
        <taxon>Polychaeta</taxon>
        <taxon>Sedentaria</taxon>
        <taxon>Canalipalpata</taxon>
        <taxon>Sabellida</taxon>
        <taxon>Siboglinidae</taxon>
        <taxon>Ridgeia</taxon>
    </lineage>
</organism>
<keyword evidence="6" id="KW-1185">Reference proteome</keyword>
<feature type="domain" description="Sulfatase-modifying factor enzyme-like" evidence="4">
    <location>
        <begin position="236"/>
        <end position="308"/>
    </location>
</feature>
<evidence type="ECO:0000256" key="2">
    <source>
        <dbReference type="SAM" id="MobiDB-lite"/>
    </source>
</evidence>
<dbReference type="Pfam" id="PF03781">
    <property type="entry name" value="FGE-sulfatase"/>
    <property type="match status" value="2"/>
</dbReference>
<dbReference type="EMBL" id="JAODUO010000597">
    <property type="protein sequence ID" value="KAK2177439.1"/>
    <property type="molecule type" value="Genomic_DNA"/>
</dbReference>
<feature type="chain" id="PRO_5042005242" description="Sulfatase-modifying factor enzyme-like domain-containing protein" evidence="3">
    <location>
        <begin position="28"/>
        <end position="363"/>
    </location>
</feature>
<dbReference type="Gene3D" id="3.90.1580.10">
    <property type="entry name" value="paralog of FGE (formylglycine-generating enzyme)"/>
    <property type="match status" value="2"/>
</dbReference>
<feature type="compositionally biased region" description="Low complexity" evidence="2">
    <location>
        <begin position="54"/>
        <end position="65"/>
    </location>
</feature>
<dbReference type="InterPro" id="IPR042095">
    <property type="entry name" value="SUMF_sf"/>
</dbReference>
<gene>
    <name evidence="5" type="ORF">NP493_592g01041</name>
</gene>
<dbReference type="PANTHER" id="PTHR23150:SF33">
    <property type="entry name" value="INACTIVE C-ALPHA-FORMYLGLYCINE-GENERATING ENZYME 2"/>
    <property type="match status" value="1"/>
</dbReference>
<dbReference type="GO" id="GO:0005783">
    <property type="term" value="C:endoplasmic reticulum"/>
    <property type="evidence" value="ECO:0007669"/>
    <property type="project" value="TreeGrafter"/>
</dbReference>
<accession>A0AAD9KTL8</accession>